<dbReference type="InterPro" id="IPR050351">
    <property type="entry name" value="BphY/WalK/GraS-like"/>
</dbReference>
<evidence type="ECO:0000256" key="1">
    <source>
        <dbReference type="ARBA" id="ARBA00000085"/>
    </source>
</evidence>
<dbReference type="PANTHER" id="PTHR45453:SF1">
    <property type="entry name" value="PHOSPHATE REGULON SENSOR PROTEIN PHOR"/>
    <property type="match status" value="1"/>
</dbReference>
<organism evidence="9 10">
    <name type="scientific">Mucilaginibacter angelicae</name>
    <dbReference type="NCBI Taxonomy" id="869718"/>
    <lineage>
        <taxon>Bacteria</taxon>
        <taxon>Pseudomonadati</taxon>
        <taxon>Bacteroidota</taxon>
        <taxon>Sphingobacteriia</taxon>
        <taxon>Sphingobacteriales</taxon>
        <taxon>Sphingobacteriaceae</taxon>
        <taxon>Mucilaginibacter</taxon>
    </lineage>
</organism>
<keyword evidence="7" id="KW-1133">Transmembrane helix</keyword>
<dbReference type="PANTHER" id="PTHR45453">
    <property type="entry name" value="PHOSPHATE REGULON SENSOR PROTEIN PHOR"/>
    <property type="match status" value="1"/>
</dbReference>
<dbReference type="Gene3D" id="1.10.287.130">
    <property type="match status" value="1"/>
</dbReference>
<dbReference type="SMART" id="SM00387">
    <property type="entry name" value="HATPase_c"/>
    <property type="match status" value="1"/>
</dbReference>
<comment type="caution">
    <text evidence="9">The sequence shown here is derived from an EMBL/GenBank/DDBJ whole genome shotgun (WGS) entry which is preliminary data.</text>
</comment>
<dbReference type="Gene3D" id="3.30.565.10">
    <property type="entry name" value="Histidine kinase-like ATPase, C-terminal domain"/>
    <property type="match status" value="1"/>
</dbReference>
<keyword evidence="10" id="KW-1185">Reference proteome</keyword>
<dbReference type="RefSeq" id="WP_377024682.1">
    <property type="nucleotide sequence ID" value="NZ_JBHLTS010000069.1"/>
</dbReference>
<evidence type="ECO:0000259" key="8">
    <source>
        <dbReference type="PROSITE" id="PS50109"/>
    </source>
</evidence>
<feature type="transmembrane region" description="Helical" evidence="7">
    <location>
        <begin position="194"/>
        <end position="218"/>
    </location>
</feature>
<feature type="transmembrane region" description="Helical" evidence="7">
    <location>
        <begin position="7"/>
        <end position="28"/>
    </location>
</feature>
<comment type="catalytic activity">
    <reaction evidence="1">
        <text>ATP + protein L-histidine = ADP + protein N-phospho-L-histidine.</text>
        <dbReference type="EC" id="2.7.13.3"/>
    </reaction>
</comment>
<keyword evidence="7" id="KW-0812">Transmembrane</keyword>
<name>A0ABV6LBR3_9SPHI</name>
<evidence type="ECO:0000256" key="2">
    <source>
        <dbReference type="ARBA" id="ARBA00012438"/>
    </source>
</evidence>
<dbReference type="Pfam" id="PF00512">
    <property type="entry name" value="HisKA"/>
    <property type="match status" value="1"/>
</dbReference>
<dbReference type="EC" id="2.7.13.3" evidence="2"/>
<dbReference type="SUPFAM" id="SSF47384">
    <property type="entry name" value="Homodimeric domain of signal transducing histidine kinase"/>
    <property type="match status" value="1"/>
</dbReference>
<gene>
    <name evidence="9" type="ORF">ACFFGT_22085</name>
</gene>
<dbReference type="GO" id="GO:0016301">
    <property type="term" value="F:kinase activity"/>
    <property type="evidence" value="ECO:0007669"/>
    <property type="project" value="UniProtKB-KW"/>
</dbReference>
<dbReference type="SMART" id="SM00388">
    <property type="entry name" value="HisKA"/>
    <property type="match status" value="1"/>
</dbReference>
<dbReference type="InterPro" id="IPR005467">
    <property type="entry name" value="His_kinase_dom"/>
</dbReference>
<reference evidence="9 10" key="1">
    <citation type="submission" date="2024-09" db="EMBL/GenBank/DDBJ databases">
        <authorList>
            <person name="Sun Q."/>
            <person name="Mori K."/>
        </authorList>
    </citation>
    <scope>NUCLEOTIDE SEQUENCE [LARGE SCALE GENOMIC DNA]</scope>
    <source>
        <strain evidence="9 10">NCAIM B.02415</strain>
    </source>
</reference>
<sequence>MKKRLVFIFLVAALTAGGIILFQFYWVYTSYKTGERNFKNAATNALLRSIDMYQVQQNELPTSLKYKAPTLSFFMRTRPNRDSIALDTPKVVKKFNAEFLTVAVDKNNLQIVRAMVARLLSQQLHKSLSLDTLTRIFKSELKKENIDIPLKLVILRNQFKTPPGEIAAVINFYKSPIVVKAEVNSSNLLFAQNIFPASVSLLLIMLSAGSLFYMGIIIKRQMQLDGIKNDFINNITHELRTPITILKSSNEALAQFGAAADPEKLERYLKINAAVLDSLDSNVDRVLEITKYEQGVKLANLQPLNLMELVKQIVARFSLYENAVIELQYDLTYTEIVTDGFIIDTILSNLVDNAIKYSGEKVNIQIRISQAVNGWQLQVADDGMGMQGVYLPLIFDKFYRIQGGDLHDVKGYGLGLSYVKQLVTTLKGKIGVTSKINKGTTFTIEFPLNG</sequence>
<dbReference type="InterPro" id="IPR036097">
    <property type="entry name" value="HisK_dim/P_sf"/>
</dbReference>
<evidence type="ECO:0000256" key="3">
    <source>
        <dbReference type="ARBA" id="ARBA00022553"/>
    </source>
</evidence>
<dbReference type="CDD" id="cd00075">
    <property type="entry name" value="HATPase"/>
    <property type="match status" value="1"/>
</dbReference>
<dbReference type="PRINTS" id="PR00344">
    <property type="entry name" value="BCTRLSENSOR"/>
</dbReference>
<protein>
    <recommendedName>
        <fullName evidence="2">histidine kinase</fullName>
        <ecNumber evidence="2">2.7.13.3</ecNumber>
    </recommendedName>
</protein>
<evidence type="ECO:0000256" key="6">
    <source>
        <dbReference type="ARBA" id="ARBA00023012"/>
    </source>
</evidence>
<keyword evidence="6" id="KW-0902">Two-component regulatory system</keyword>
<dbReference type="InterPro" id="IPR003594">
    <property type="entry name" value="HATPase_dom"/>
</dbReference>
<dbReference type="CDD" id="cd00082">
    <property type="entry name" value="HisKA"/>
    <property type="match status" value="1"/>
</dbReference>
<evidence type="ECO:0000256" key="5">
    <source>
        <dbReference type="ARBA" id="ARBA00022777"/>
    </source>
</evidence>
<evidence type="ECO:0000256" key="7">
    <source>
        <dbReference type="SAM" id="Phobius"/>
    </source>
</evidence>
<proteinExistence type="predicted"/>
<accession>A0ABV6LBR3</accession>
<keyword evidence="3" id="KW-0597">Phosphoprotein</keyword>
<evidence type="ECO:0000256" key="4">
    <source>
        <dbReference type="ARBA" id="ARBA00022679"/>
    </source>
</evidence>
<evidence type="ECO:0000313" key="10">
    <source>
        <dbReference type="Proteomes" id="UP001589828"/>
    </source>
</evidence>
<evidence type="ECO:0000313" key="9">
    <source>
        <dbReference type="EMBL" id="MFC0516914.1"/>
    </source>
</evidence>
<keyword evidence="7" id="KW-0472">Membrane</keyword>
<keyword evidence="5 9" id="KW-0418">Kinase</keyword>
<dbReference type="InterPro" id="IPR036890">
    <property type="entry name" value="HATPase_C_sf"/>
</dbReference>
<dbReference type="PROSITE" id="PS50109">
    <property type="entry name" value="HIS_KIN"/>
    <property type="match status" value="1"/>
</dbReference>
<dbReference type="InterPro" id="IPR003661">
    <property type="entry name" value="HisK_dim/P_dom"/>
</dbReference>
<dbReference type="InterPro" id="IPR004358">
    <property type="entry name" value="Sig_transdc_His_kin-like_C"/>
</dbReference>
<dbReference type="EMBL" id="JBHLTS010000069">
    <property type="protein sequence ID" value="MFC0516914.1"/>
    <property type="molecule type" value="Genomic_DNA"/>
</dbReference>
<dbReference type="Proteomes" id="UP001589828">
    <property type="component" value="Unassembled WGS sequence"/>
</dbReference>
<dbReference type="SUPFAM" id="SSF55874">
    <property type="entry name" value="ATPase domain of HSP90 chaperone/DNA topoisomerase II/histidine kinase"/>
    <property type="match status" value="1"/>
</dbReference>
<dbReference type="Pfam" id="PF02518">
    <property type="entry name" value="HATPase_c"/>
    <property type="match status" value="1"/>
</dbReference>
<feature type="domain" description="Histidine kinase" evidence="8">
    <location>
        <begin position="234"/>
        <end position="450"/>
    </location>
</feature>
<keyword evidence="4" id="KW-0808">Transferase</keyword>